<dbReference type="RefSeq" id="WP_057976276.1">
    <property type="nucleotide sequence ID" value="NZ_LKHP01000001.1"/>
</dbReference>
<dbReference type="EMBL" id="LKHP01000001">
    <property type="protein sequence ID" value="KRQ88082.1"/>
    <property type="molecule type" value="Genomic_DNA"/>
</dbReference>
<accession>A0A0R3K559</accession>
<dbReference type="InterPro" id="IPR050696">
    <property type="entry name" value="FtsA/MreB"/>
</dbReference>
<comment type="caution">
    <text evidence="1">The sequence shown here is derived from an EMBL/GenBank/DDBJ whole genome shotgun (WGS) entry which is preliminary data.</text>
</comment>
<dbReference type="STRING" id="908809.ABG79_00249"/>
<dbReference type="Proteomes" id="UP000052015">
    <property type="component" value="Unassembled WGS sequence"/>
</dbReference>
<dbReference type="OrthoDB" id="5291956at2"/>
<name>A0A0R3K559_CALMK</name>
<dbReference type="Gene3D" id="3.30.420.40">
    <property type="match status" value="2"/>
</dbReference>
<dbReference type="Gene3D" id="3.30.1490.300">
    <property type="match status" value="1"/>
</dbReference>
<reference evidence="1 2" key="1">
    <citation type="submission" date="2015-09" db="EMBL/GenBank/DDBJ databases">
        <title>Draft genome sequence of a Caloramator mitchellensis, a moderate thermophile from the Great Artesian Basin of Australia.</title>
        <authorList>
            <person name="Patel B.K."/>
        </authorList>
    </citation>
    <scope>NUCLEOTIDE SEQUENCE [LARGE SCALE GENOMIC DNA]</scope>
    <source>
        <strain evidence="1 2">VF08</strain>
    </source>
</reference>
<dbReference type="AlphaFoldDB" id="A0A0R3K559"/>
<sequence>MFNTLCIELSNNYIKIVEGKKGKKITVERVEQIDLKSGSSYIADNLDEDEIYEKLNKFFVENNLKRRSANIILSGISNLLVREMTLPTVPEEKMYNLLKIESAQYFPVNLDKYLLDYKVINKFKAEKVSKQNLLVFAIPRQIIEKVISISQKLKLKINKIDIEQNVLSKMIAFKKLENDTSNMIVSIQRSFITCVVVKNGIIQISKTFPYDLIDFYENRNNQEFIPDAYAIKDAIDNITKLIEFYATKERSQISNIYITGELSKYFNFSLHIQQNTGANTSILEKIENIEVKKEIEGNNYLVPLAGLL</sequence>
<dbReference type="PANTHER" id="PTHR32432:SF3">
    <property type="entry name" value="ETHANOLAMINE UTILIZATION PROTEIN EUTJ"/>
    <property type="match status" value="1"/>
</dbReference>
<keyword evidence="2" id="KW-1185">Reference proteome</keyword>
<evidence type="ECO:0000313" key="2">
    <source>
        <dbReference type="Proteomes" id="UP000052015"/>
    </source>
</evidence>
<organism evidence="1 2">
    <name type="scientific">Caloramator mitchellensis</name>
    <dbReference type="NCBI Taxonomy" id="908809"/>
    <lineage>
        <taxon>Bacteria</taxon>
        <taxon>Bacillati</taxon>
        <taxon>Bacillota</taxon>
        <taxon>Clostridia</taxon>
        <taxon>Eubacteriales</taxon>
        <taxon>Clostridiaceae</taxon>
        <taxon>Caloramator</taxon>
    </lineage>
</organism>
<gene>
    <name evidence="1" type="ORF">ABG79_00249</name>
</gene>
<protein>
    <submittedName>
        <fullName evidence="1">Competence protein A</fullName>
    </submittedName>
</protein>
<dbReference type="InterPro" id="IPR005883">
    <property type="entry name" value="PilM"/>
</dbReference>
<dbReference type="PANTHER" id="PTHR32432">
    <property type="entry name" value="CELL DIVISION PROTEIN FTSA-RELATED"/>
    <property type="match status" value="1"/>
</dbReference>
<dbReference type="Pfam" id="PF11104">
    <property type="entry name" value="PilM_2"/>
    <property type="match status" value="1"/>
</dbReference>
<evidence type="ECO:0000313" key="1">
    <source>
        <dbReference type="EMBL" id="KRQ88082.1"/>
    </source>
</evidence>
<proteinExistence type="predicted"/>